<dbReference type="AlphaFoldDB" id="A0AAQ4DM85"/>
<comment type="caution">
    <text evidence="1">The sequence shown here is derived from an EMBL/GenBank/DDBJ whole genome shotgun (WGS) entry which is preliminary data.</text>
</comment>
<evidence type="ECO:0000313" key="1">
    <source>
        <dbReference type="EMBL" id="KAK8763575.1"/>
    </source>
</evidence>
<accession>A0AAQ4DM85</accession>
<dbReference type="EMBL" id="JARKHS020029207">
    <property type="protein sequence ID" value="KAK8763575.1"/>
    <property type="molecule type" value="Genomic_DNA"/>
</dbReference>
<protein>
    <submittedName>
        <fullName evidence="1">Uncharacterized protein</fullName>
    </submittedName>
</protein>
<reference evidence="1 2" key="1">
    <citation type="journal article" date="2023" name="Arcadia Sci">
        <title>De novo assembly of a long-read Amblyomma americanum tick genome.</title>
        <authorList>
            <person name="Chou S."/>
            <person name="Poskanzer K.E."/>
            <person name="Rollins M."/>
            <person name="Thuy-Boun P.S."/>
        </authorList>
    </citation>
    <scope>NUCLEOTIDE SEQUENCE [LARGE SCALE GENOMIC DNA]</scope>
    <source>
        <strain evidence="1">F_SG_1</strain>
        <tissue evidence="1">Salivary glands</tissue>
    </source>
</reference>
<sequence length="81" mass="9066">TCVNAVRFIEVLSRSLDVVLFPHRGNALFLTYTHLRRTDSSGVAVVLQPSNKHHALRSYRPRDIADQRTIAGPASGPSWRL</sequence>
<name>A0AAQ4DM85_AMBAM</name>
<dbReference type="Proteomes" id="UP001321473">
    <property type="component" value="Unassembled WGS sequence"/>
</dbReference>
<organism evidence="1 2">
    <name type="scientific">Amblyomma americanum</name>
    <name type="common">Lone star tick</name>
    <dbReference type="NCBI Taxonomy" id="6943"/>
    <lineage>
        <taxon>Eukaryota</taxon>
        <taxon>Metazoa</taxon>
        <taxon>Ecdysozoa</taxon>
        <taxon>Arthropoda</taxon>
        <taxon>Chelicerata</taxon>
        <taxon>Arachnida</taxon>
        <taxon>Acari</taxon>
        <taxon>Parasitiformes</taxon>
        <taxon>Ixodida</taxon>
        <taxon>Ixodoidea</taxon>
        <taxon>Ixodidae</taxon>
        <taxon>Amblyomminae</taxon>
        <taxon>Amblyomma</taxon>
    </lineage>
</organism>
<keyword evidence="2" id="KW-1185">Reference proteome</keyword>
<proteinExistence type="predicted"/>
<feature type="non-terminal residue" evidence="1">
    <location>
        <position position="1"/>
    </location>
</feature>
<evidence type="ECO:0000313" key="2">
    <source>
        <dbReference type="Proteomes" id="UP001321473"/>
    </source>
</evidence>
<gene>
    <name evidence="1" type="ORF">V5799_033816</name>
</gene>